<evidence type="ECO:0000313" key="4">
    <source>
        <dbReference type="Proteomes" id="UP000275368"/>
    </source>
</evidence>
<dbReference type="RefSeq" id="WP_125655375.1">
    <property type="nucleotide sequence ID" value="NZ_JACHXC010000013.1"/>
</dbReference>
<dbReference type="Pfam" id="PF00293">
    <property type="entry name" value="NUDIX"/>
    <property type="match status" value="1"/>
</dbReference>
<keyword evidence="4" id="KW-1185">Reference proteome</keyword>
<evidence type="ECO:0000256" key="1">
    <source>
        <dbReference type="ARBA" id="ARBA00001946"/>
    </source>
</evidence>
<gene>
    <name evidence="3" type="ORF">Back11_17220</name>
</gene>
<dbReference type="PANTHER" id="PTHR43046">
    <property type="entry name" value="GDP-MANNOSE MANNOSYL HYDROLASE"/>
    <property type="match status" value="1"/>
</dbReference>
<dbReference type="Gene3D" id="3.90.79.10">
    <property type="entry name" value="Nucleoside Triphosphate Pyrophosphohydrolase"/>
    <property type="match status" value="1"/>
</dbReference>
<dbReference type="PANTHER" id="PTHR43046:SF2">
    <property type="entry name" value="8-OXO-DGTP DIPHOSPHATASE-RELATED"/>
    <property type="match status" value="1"/>
</dbReference>
<dbReference type="EMBL" id="AP019308">
    <property type="protein sequence ID" value="BBH20377.1"/>
    <property type="molecule type" value="Genomic_DNA"/>
</dbReference>
<evidence type="ECO:0000313" key="3">
    <source>
        <dbReference type="EMBL" id="BBH20377.1"/>
    </source>
</evidence>
<dbReference type="InterPro" id="IPR015797">
    <property type="entry name" value="NUDIX_hydrolase-like_dom_sf"/>
</dbReference>
<dbReference type="KEGG" id="pbk:Back11_17220"/>
<dbReference type="GO" id="GO:0016787">
    <property type="term" value="F:hydrolase activity"/>
    <property type="evidence" value="ECO:0007669"/>
    <property type="project" value="UniProtKB-KW"/>
</dbReference>
<protein>
    <submittedName>
        <fullName evidence="3">Uncharacterized protein</fullName>
    </submittedName>
</protein>
<accession>A0A3G9INC6</accession>
<dbReference type="AlphaFoldDB" id="A0A3G9INC6"/>
<comment type="cofactor">
    <cofactor evidence="1">
        <name>Mg(2+)</name>
        <dbReference type="ChEBI" id="CHEBI:18420"/>
    </cofactor>
</comment>
<keyword evidence="2" id="KW-0378">Hydrolase</keyword>
<dbReference type="SUPFAM" id="SSF55811">
    <property type="entry name" value="Nudix"/>
    <property type="match status" value="1"/>
</dbReference>
<dbReference type="InterPro" id="IPR000086">
    <property type="entry name" value="NUDIX_hydrolase_dom"/>
</dbReference>
<sequence>MNYCEAIREKIGNDPLIIVRPSVAILNHNGEILLSRYIGGIWSIPGDILQLDQSVEECLKRNVLNDIGLKIKKLTLFGVYSGTELINRVQESGDEYHTVAIGYLCNEYEGEITPDSNQGIEAHFFSIDNLPKEINPFIKNKLVELKCQLEK</sequence>
<name>A0A3G9INC6_9BACL</name>
<evidence type="ECO:0000256" key="2">
    <source>
        <dbReference type="ARBA" id="ARBA00022801"/>
    </source>
</evidence>
<proteinExistence type="predicted"/>
<organism evidence="3 4">
    <name type="scientific">Paenibacillus baekrokdamisoli</name>
    <dbReference type="NCBI Taxonomy" id="1712516"/>
    <lineage>
        <taxon>Bacteria</taxon>
        <taxon>Bacillati</taxon>
        <taxon>Bacillota</taxon>
        <taxon>Bacilli</taxon>
        <taxon>Bacillales</taxon>
        <taxon>Paenibacillaceae</taxon>
        <taxon>Paenibacillus</taxon>
    </lineage>
</organism>
<dbReference type="Proteomes" id="UP000275368">
    <property type="component" value="Chromosome"/>
</dbReference>
<reference evidence="3 4" key="1">
    <citation type="submission" date="2018-11" db="EMBL/GenBank/DDBJ databases">
        <title>Complete genome sequence of Paenibacillus baekrokdamisoli strain KCTC 33723.</title>
        <authorList>
            <person name="Kang S.W."/>
            <person name="Lee K.C."/>
            <person name="Kim K.K."/>
            <person name="Kim J.S."/>
            <person name="Kim D.S."/>
            <person name="Ko S.H."/>
            <person name="Yang S.H."/>
            <person name="Lee J.S."/>
        </authorList>
    </citation>
    <scope>NUCLEOTIDE SEQUENCE [LARGE SCALE GENOMIC DNA]</scope>
    <source>
        <strain evidence="3 4">KCTC 33723</strain>
    </source>
</reference>
<dbReference type="OrthoDB" id="9787476at2"/>